<name>A0ABS5PRC4_9FIRM</name>
<proteinExistence type="inferred from homology"/>
<evidence type="ECO:0000256" key="3">
    <source>
        <dbReference type="ARBA" id="ARBA00023002"/>
    </source>
</evidence>
<evidence type="ECO:0000256" key="1">
    <source>
        <dbReference type="ARBA" id="ARBA00007905"/>
    </source>
</evidence>
<dbReference type="PRINTS" id="PR00069">
    <property type="entry name" value="ALDKETRDTASE"/>
</dbReference>
<dbReference type="InterPro" id="IPR036812">
    <property type="entry name" value="NAD(P)_OxRdtase_dom_sf"/>
</dbReference>
<protein>
    <submittedName>
        <fullName evidence="5">Aldo/keto reductase</fullName>
    </submittedName>
</protein>
<evidence type="ECO:0000313" key="5">
    <source>
        <dbReference type="EMBL" id="MBS7527621.1"/>
    </source>
</evidence>
<accession>A0ABS5PRC4</accession>
<keyword evidence="3" id="KW-0560">Oxidoreductase</keyword>
<dbReference type="Gene3D" id="3.20.20.100">
    <property type="entry name" value="NADP-dependent oxidoreductase domain"/>
    <property type="match status" value="1"/>
</dbReference>
<reference evidence="5 6" key="1">
    <citation type="submission" date="2021-05" db="EMBL/GenBank/DDBJ databases">
        <title>Fusibacter ferrireducens sp. nov., an anaerobic, sulfur- and Fe-reducing bacterium isolated from the mangrove sediment.</title>
        <authorList>
            <person name="Qiu D."/>
        </authorList>
    </citation>
    <scope>NUCLEOTIDE SEQUENCE [LARGE SCALE GENOMIC DNA]</scope>
    <source>
        <strain evidence="5 6">DSM 12116</strain>
    </source>
</reference>
<dbReference type="InterPro" id="IPR018170">
    <property type="entry name" value="Aldo/ket_reductase_CS"/>
</dbReference>
<feature type="domain" description="NADP-dependent oxidoreductase" evidence="4">
    <location>
        <begin position="16"/>
        <end position="257"/>
    </location>
</feature>
<dbReference type="InterPro" id="IPR020471">
    <property type="entry name" value="AKR"/>
</dbReference>
<dbReference type="SUPFAM" id="SSF51430">
    <property type="entry name" value="NAD(P)-linked oxidoreductase"/>
    <property type="match status" value="1"/>
</dbReference>
<comment type="similarity">
    <text evidence="1">Belongs to the aldo/keto reductase family.</text>
</comment>
<dbReference type="PANTHER" id="PTHR43827">
    <property type="entry name" value="2,5-DIKETO-D-GLUCONIC ACID REDUCTASE"/>
    <property type="match status" value="1"/>
</dbReference>
<dbReference type="PROSITE" id="PS00062">
    <property type="entry name" value="ALDOKETO_REDUCTASE_2"/>
    <property type="match status" value="1"/>
</dbReference>
<comment type="caution">
    <text evidence="5">The sequence shown here is derived from an EMBL/GenBank/DDBJ whole genome shotgun (WGS) entry which is preliminary data.</text>
</comment>
<dbReference type="EMBL" id="JAHBCL010000022">
    <property type="protein sequence ID" value="MBS7527621.1"/>
    <property type="molecule type" value="Genomic_DNA"/>
</dbReference>
<dbReference type="PROSITE" id="PS00063">
    <property type="entry name" value="ALDOKETO_REDUCTASE_3"/>
    <property type="match status" value="1"/>
</dbReference>
<dbReference type="PIRSF" id="PIRSF000097">
    <property type="entry name" value="AKR"/>
    <property type="match status" value="1"/>
</dbReference>
<dbReference type="Proteomes" id="UP000746471">
    <property type="component" value="Unassembled WGS sequence"/>
</dbReference>
<keyword evidence="6" id="KW-1185">Reference proteome</keyword>
<evidence type="ECO:0000256" key="2">
    <source>
        <dbReference type="ARBA" id="ARBA00022857"/>
    </source>
</evidence>
<dbReference type="RefSeq" id="WP_213237483.1">
    <property type="nucleotide sequence ID" value="NZ_JAHBCL010000022.1"/>
</dbReference>
<evidence type="ECO:0000313" key="6">
    <source>
        <dbReference type="Proteomes" id="UP000746471"/>
    </source>
</evidence>
<dbReference type="InterPro" id="IPR023210">
    <property type="entry name" value="NADP_OxRdtase_dom"/>
</dbReference>
<organism evidence="5 6">
    <name type="scientific">Fusibacter paucivorans</name>
    <dbReference type="NCBI Taxonomy" id="76009"/>
    <lineage>
        <taxon>Bacteria</taxon>
        <taxon>Bacillati</taxon>
        <taxon>Bacillota</taxon>
        <taxon>Clostridia</taxon>
        <taxon>Eubacteriales</taxon>
        <taxon>Eubacteriales Family XII. Incertae Sedis</taxon>
        <taxon>Fusibacter</taxon>
    </lineage>
</organism>
<sequence>MTFLKLNNGIQMPLSGLGTWDLNGEECIDTVATALQNGYQLIDTAQMYGNEQAVGAGIKKSGVKRDRLFLTTKLYRRNNSYNKAKSAIDESLKKLNVDYVDLLLLHEPHSQELEMYRALEEAYRAGKARAIGISNYDKDRYVQFIEKCDVLPAVNQLEAHVYYQKWAYQEFMNEQGTQMQAWSPLAQGIDRIAELPVLKDIGMKYQKSGAQVALRFLVQRGISVIPKSRHRERLLENLAIYDFNLSNEEMNQIKKIDRNDTLFPWTKAF</sequence>
<gene>
    <name evidence="5" type="ORF">KHM83_13125</name>
</gene>
<dbReference type="Pfam" id="PF00248">
    <property type="entry name" value="Aldo_ket_red"/>
    <property type="match status" value="1"/>
</dbReference>
<evidence type="ECO:0000259" key="4">
    <source>
        <dbReference type="Pfam" id="PF00248"/>
    </source>
</evidence>
<dbReference type="PANTHER" id="PTHR43827:SF3">
    <property type="entry name" value="NADP-DEPENDENT OXIDOREDUCTASE DOMAIN-CONTAINING PROTEIN"/>
    <property type="match status" value="1"/>
</dbReference>
<keyword evidence="2" id="KW-0521">NADP</keyword>